<dbReference type="Pfam" id="PF01263">
    <property type="entry name" value="Aldose_epim"/>
    <property type="match status" value="1"/>
</dbReference>
<organism evidence="18 19">
    <name type="scientific">Bemisia tabaci</name>
    <name type="common">Sweetpotato whitefly</name>
    <name type="synonym">Aleurodes tabaci</name>
    <dbReference type="NCBI Taxonomy" id="7038"/>
    <lineage>
        <taxon>Eukaryota</taxon>
        <taxon>Metazoa</taxon>
        <taxon>Ecdysozoa</taxon>
        <taxon>Arthropoda</taxon>
        <taxon>Hexapoda</taxon>
        <taxon>Insecta</taxon>
        <taxon>Pterygota</taxon>
        <taxon>Neoptera</taxon>
        <taxon>Paraneoptera</taxon>
        <taxon>Hemiptera</taxon>
        <taxon>Sternorrhyncha</taxon>
        <taxon>Aleyrodoidea</taxon>
        <taxon>Aleyrodidae</taxon>
        <taxon>Aleyrodinae</taxon>
        <taxon>Bemisia</taxon>
    </lineage>
</organism>
<dbReference type="InterPro" id="IPR011013">
    <property type="entry name" value="Gal_mutarotase_sf_dom"/>
</dbReference>
<dbReference type="GO" id="GO:0033499">
    <property type="term" value="P:galactose catabolic process via UDP-galactose, Leloir pathway"/>
    <property type="evidence" value="ECO:0007669"/>
    <property type="project" value="TreeGrafter"/>
</dbReference>
<dbReference type="EMBL" id="OU963870">
    <property type="protein sequence ID" value="CAH0778252.1"/>
    <property type="molecule type" value="Genomic_DNA"/>
</dbReference>
<dbReference type="GO" id="GO:0005737">
    <property type="term" value="C:cytoplasm"/>
    <property type="evidence" value="ECO:0007669"/>
    <property type="project" value="UniProtKB-SubCell"/>
</dbReference>
<comment type="pathway">
    <text evidence="4">Carbohydrate metabolism; galactose metabolism.</text>
</comment>
<dbReference type="Gene3D" id="2.70.98.10">
    <property type="match status" value="1"/>
</dbReference>
<feature type="active site" description="Proton acceptor" evidence="14">
    <location>
        <position position="349"/>
    </location>
</feature>
<comment type="subunit">
    <text evidence="7">Monomer.</text>
</comment>
<keyword evidence="10 13" id="KW-0413">Isomerase</keyword>
<comment type="catalytic activity">
    <reaction evidence="2">
        <text>alpha-D-galactose = beta-D-galactose</text>
        <dbReference type="Rhea" id="RHEA:28675"/>
        <dbReference type="ChEBI" id="CHEBI:27667"/>
        <dbReference type="ChEBI" id="CHEBI:28061"/>
        <dbReference type="EC" id="5.1.3.3"/>
    </reaction>
    <physiologicalReaction direction="right-to-left" evidence="2">
        <dbReference type="Rhea" id="RHEA:28677"/>
    </physiologicalReaction>
</comment>
<evidence type="ECO:0000256" key="3">
    <source>
        <dbReference type="ARBA" id="ARBA00004496"/>
    </source>
</evidence>
<keyword evidence="8" id="KW-0963">Cytoplasm</keyword>
<comment type="similarity">
    <text evidence="6 13">Belongs to the aldose epimerase family.</text>
</comment>
<evidence type="ECO:0000256" key="15">
    <source>
        <dbReference type="PIRSR" id="PIRSR005096-2"/>
    </source>
</evidence>
<sequence>MPSFLGCAVAACVVMALASGASGVPEECLTIEEDTFGMHKDPSTGESYAVRSYTLVNRNNLQVKVIDYGATIVSVKTPDKNGKFADVVLGFDDVSGYERPDNPYFGATIGRVANRIENGTFQIGNQRYSVAKNVLGKHSLHGGERGFDKVMWTVEKGCNEVRMTYYSRDGESGFPGNVKTTVCFKLTNDNKLIINYQATADRCTPISLTNHAYFNLAGHNAGQEGLYQHLVLINADKYTDYNEDSVPTGEIKSVSGTEFDLRELQPLGAAIQRTFHSYGFDLNYVINSNEDKSNFHLKFTARVIDPVSGRYVDTFTDQPGVQFYTTNSLAPIPGKEGVLYDKHSAFCLETQKFPDALHHSNFPSIILNPHPDVYKHSTVYAFGVVNN</sequence>
<dbReference type="AlphaFoldDB" id="A0A9P0CAP1"/>
<evidence type="ECO:0000313" key="18">
    <source>
        <dbReference type="EMBL" id="CAH0778252.1"/>
    </source>
</evidence>
<dbReference type="EC" id="5.1.3.3" evidence="13"/>
<dbReference type="FunFam" id="2.70.98.10:FF:000003">
    <property type="entry name" value="Aldose 1-epimerase"/>
    <property type="match status" value="1"/>
</dbReference>
<feature type="binding site" evidence="15">
    <location>
        <position position="281"/>
    </location>
    <ligand>
        <name>beta-D-galactose</name>
        <dbReference type="ChEBI" id="CHEBI:27667"/>
    </ligand>
</feature>
<evidence type="ECO:0000313" key="19">
    <source>
        <dbReference type="Proteomes" id="UP001152759"/>
    </source>
</evidence>
<dbReference type="KEGG" id="btab:109030348"/>
<evidence type="ECO:0000256" key="10">
    <source>
        <dbReference type="ARBA" id="ARBA00023235"/>
    </source>
</evidence>
<accession>A0A9P0CAP1</accession>
<dbReference type="GO" id="GO:0006006">
    <property type="term" value="P:glucose metabolic process"/>
    <property type="evidence" value="ECO:0007669"/>
    <property type="project" value="TreeGrafter"/>
</dbReference>
<evidence type="ECO:0000256" key="1">
    <source>
        <dbReference type="ARBA" id="ARBA00001614"/>
    </source>
</evidence>
<name>A0A9P0CAP1_BEMTA</name>
<dbReference type="InterPro" id="IPR018052">
    <property type="entry name" value="Ald1_epimerase_CS"/>
</dbReference>
<evidence type="ECO:0000256" key="5">
    <source>
        <dbReference type="ARBA" id="ARBA00005028"/>
    </source>
</evidence>
<evidence type="ECO:0000256" key="13">
    <source>
        <dbReference type="PIRNR" id="PIRNR005096"/>
    </source>
</evidence>
<dbReference type="PANTHER" id="PTHR10091">
    <property type="entry name" value="ALDOSE-1-EPIMERASE"/>
    <property type="match status" value="1"/>
</dbReference>
<dbReference type="GO" id="GO:0004034">
    <property type="term" value="F:aldose 1-epimerase activity"/>
    <property type="evidence" value="ECO:0007669"/>
    <property type="project" value="UniProtKB-EC"/>
</dbReference>
<dbReference type="PANTHER" id="PTHR10091:SF0">
    <property type="entry name" value="GALACTOSE MUTAROTASE"/>
    <property type="match status" value="1"/>
</dbReference>
<feature type="active site" description="Proton donor" evidence="14">
    <location>
        <position position="211"/>
    </location>
</feature>
<evidence type="ECO:0000256" key="8">
    <source>
        <dbReference type="ARBA" id="ARBA00022490"/>
    </source>
</evidence>
<dbReference type="InterPro" id="IPR047215">
    <property type="entry name" value="Galactose_mutarotase-like"/>
</dbReference>
<evidence type="ECO:0000256" key="11">
    <source>
        <dbReference type="ARBA" id="ARBA00023277"/>
    </source>
</evidence>
<evidence type="ECO:0000256" key="2">
    <source>
        <dbReference type="ARBA" id="ARBA00001712"/>
    </source>
</evidence>
<dbReference type="InterPro" id="IPR008183">
    <property type="entry name" value="Aldose_1/G6P_1-epimerase"/>
</dbReference>
<keyword evidence="17" id="KW-0732">Signal</keyword>
<evidence type="ECO:0000256" key="6">
    <source>
        <dbReference type="ARBA" id="ARBA00006206"/>
    </source>
</evidence>
<dbReference type="Proteomes" id="UP001152759">
    <property type="component" value="Chromosome 9"/>
</dbReference>
<dbReference type="CDD" id="cd09019">
    <property type="entry name" value="galactose_mutarotase_like"/>
    <property type="match status" value="1"/>
</dbReference>
<evidence type="ECO:0000256" key="12">
    <source>
        <dbReference type="ARBA" id="ARBA00045743"/>
    </source>
</evidence>
<evidence type="ECO:0000256" key="7">
    <source>
        <dbReference type="ARBA" id="ARBA00011245"/>
    </source>
</evidence>
<evidence type="ECO:0000256" key="14">
    <source>
        <dbReference type="PIRSR" id="PIRSR005096-1"/>
    </source>
</evidence>
<dbReference type="PROSITE" id="PS00545">
    <property type="entry name" value="ALDOSE_1_EPIMERASE"/>
    <property type="match status" value="1"/>
</dbReference>
<evidence type="ECO:0000256" key="4">
    <source>
        <dbReference type="ARBA" id="ARBA00004947"/>
    </source>
</evidence>
<evidence type="ECO:0000256" key="9">
    <source>
        <dbReference type="ARBA" id="ARBA00022553"/>
    </source>
</evidence>
<feature type="signal peptide" evidence="17">
    <location>
        <begin position="1"/>
        <end position="23"/>
    </location>
</feature>
<keyword evidence="9" id="KW-0597">Phosphoprotein</keyword>
<evidence type="ECO:0000256" key="17">
    <source>
        <dbReference type="SAM" id="SignalP"/>
    </source>
</evidence>
<feature type="binding site" evidence="16">
    <location>
        <begin position="211"/>
        <end position="213"/>
    </location>
    <ligand>
        <name>beta-D-galactose</name>
        <dbReference type="ChEBI" id="CHEBI:27667"/>
    </ligand>
</feature>
<evidence type="ECO:0000256" key="16">
    <source>
        <dbReference type="PIRSR" id="PIRSR005096-3"/>
    </source>
</evidence>
<dbReference type="SUPFAM" id="SSF74650">
    <property type="entry name" value="Galactose mutarotase-like"/>
    <property type="match status" value="1"/>
</dbReference>
<protein>
    <recommendedName>
        <fullName evidence="13">Aldose 1-epimerase</fullName>
        <ecNumber evidence="13">5.1.3.3</ecNumber>
    </recommendedName>
</protein>
<comment type="catalytic activity">
    <reaction evidence="1 13">
        <text>alpha-D-glucose = beta-D-glucose</text>
        <dbReference type="Rhea" id="RHEA:10264"/>
        <dbReference type="ChEBI" id="CHEBI:15903"/>
        <dbReference type="ChEBI" id="CHEBI:17925"/>
        <dbReference type="EC" id="5.1.3.3"/>
    </reaction>
</comment>
<reference evidence="18" key="1">
    <citation type="submission" date="2021-12" db="EMBL/GenBank/DDBJ databases">
        <authorList>
            <person name="King R."/>
        </authorList>
    </citation>
    <scope>NUCLEOTIDE SEQUENCE</scope>
</reference>
<gene>
    <name evidence="18" type="ORF">BEMITA_LOCUS14088</name>
</gene>
<comment type="subcellular location">
    <subcellularLocation>
        <location evidence="3">Cytoplasm</location>
    </subcellularLocation>
</comment>
<dbReference type="GO" id="GO:0030246">
    <property type="term" value="F:carbohydrate binding"/>
    <property type="evidence" value="ECO:0007669"/>
    <property type="project" value="InterPro"/>
</dbReference>
<dbReference type="InterPro" id="IPR014718">
    <property type="entry name" value="GH-type_carb-bd"/>
</dbReference>
<comment type="function">
    <text evidence="12">Mutarotase that catalyzes the interconversion of beta-D-galactose and alpha-D-galactose during galactose metabolism. Beta-D-galactose is metabolized in the liver into glucose 1-phosphate, the primary metabolic fuel, by the action of four enzymes that constitute the Leloir pathway: GALM, GALK1 (galactokinase), GALT (galactose-1-phosphate uridylyltransferase) and GALE (UDP-galactose-4'-epimerase). Involved in the maintenance of the equilibrium between the beta- and alpha-anomers of galactose, therefore ensuring a sufficient supply of the alpha-anomer for GALK1. Also active on D-glucose although shows a preference for galactose over glucose.</text>
</comment>
<keyword evidence="19" id="KW-1185">Reference proteome</keyword>
<dbReference type="PIRSF" id="PIRSF005096">
    <property type="entry name" value="GALM"/>
    <property type="match status" value="1"/>
</dbReference>
<dbReference type="NCBIfam" id="NF008277">
    <property type="entry name" value="PRK11055.1"/>
    <property type="match status" value="1"/>
</dbReference>
<keyword evidence="11 13" id="KW-0119">Carbohydrate metabolism</keyword>
<comment type="pathway">
    <text evidence="5 13">Carbohydrate metabolism; hexose metabolism.</text>
</comment>
<feature type="binding site" evidence="16">
    <location>
        <begin position="114"/>
        <end position="115"/>
    </location>
    <ligand>
        <name>beta-D-galactose</name>
        <dbReference type="ChEBI" id="CHEBI:27667"/>
    </ligand>
</feature>
<dbReference type="InterPro" id="IPR015443">
    <property type="entry name" value="Aldose_1-epimerase"/>
</dbReference>
<feature type="chain" id="PRO_5040173764" description="Aldose 1-epimerase" evidence="17">
    <location>
        <begin position="24"/>
        <end position="387"/>
    </location>
</feature>
<proteinExistence type="inferred from homology"/>